<sequence>MGEIYERMDNMLGELRDIMRSNDHSEDYSTMENIIIDSFWRDYKDGSKHG</sequence>
<accession>A0A1R3GFG4</accession>
<evidence type="ECO:0000313" key="1">
    <source>
        <dbReference type="EMBL" id="OMO56807.1"/>
    </source>
</evidence>
<dbReference type="Proteomes" id="UP000187203">
    <property type="component" value="Unassembled WGS sequence"/>
</dbReference>
<protein>
    <submittedName>
        <fullName evidence="1">Uncharacterized protein</fullName>
    </submittedName>
</protein>
<dbReference type="OrthoDB" id="2017576at2759"/>
<evidence type="ECO:0000313" key="2">
    <source>
        <dbReference type="Proteomes" id="UP000187203"/>
    </source>
</evidence>
<organism evidence="1 2">
    <name type="scientific">Corchorus olitorius</name>
    <dbReference type="NCBI Taxonomy" id="93759"/>
    <lineage>
        <taxon>Eukaryota</taxon>
        <taxon>Viridiplantae</taxon>
        <taxon>Streptophyta</taxon>
        <taxon>Embryophyta</taxon>
        <taxon>Tracheophyta</taxon>
        <taxon>Spermatophyta</taxon>
        <taxon>Magnoliopsida</taxon>
        <taxon>eudicotyledons</taxon>
        <taxon>Gunneridae</taxon>
        <taxon>Pentapetalae</taxon>
        <taxon>rosids</taxon>
        <taxon>malvids</taxon>
        <taxon>Malvales</taxon>
        <taxon>Malvaceae</taxon>
        <taxon>Grewioideae</taxon>
        <taxon>Apeibeae</taxon>
        <taxon>Corchorus</taxon>
    </lineage>
</organism>
<dbReference type="AlphaFoldDB" id="A0A1R3GFG4"/>
<dbReference type="EMBL" id="AWUE01022688">
    <property type="protein sequence ID" value="OMO56807.1"/>
    <property type="molecule type" value="Genomic_DNA"/>
</dbReference>
<gene>
    <name evidence="1" type="ORF">COLO4_35555</name>
</gene>
<comment type="caution">
    <text evidence="1">The sequence shown here is derived from an EMBL/GenBank/DDBJ whole genome shotgun (WGS) entry which is preliminary data.</text>
</comment>
<name>A0A1R3GFG4_9ROSI</name>
<reference evidence="2" key="1">
    <citation type="submission" date="2013-09" db="EMBL/GenBank/DDBJ databases">
        <title>Corchorus olitorius genome sequencing.</title>
        <authorList>
            <person name="Alam M."/>
            <person name="Haque M.S."/>
            <person name="Islam M.S."/>
            <person name="Emdad E.M."/>
            <person name="Islam M.M."/>
            <person name="Ahmed B."/>
            <person name="Halim A."/>
            <person name="Hossen Q.M.M."/>
            <person name="Hossain M.Z."/>
            <person name="Ahmed R."/>
            <person name="Khan M.M."/>
            <person name="Islam R."/>
            <person name="Rashid M.M."/>
            <person name="Khan S.A."/>
            <person name="Rahman M.S."/>
            <person name="Alam M."/>
            <person name="Yahiya A.S."/>
            <person name="Khan M.S."/>
            <person name="Azam M.S."/>
            <person name="Haque T."/>
            <person name="Lashkar M.Z.H."/>
            <person name="Akhand A.I."/>
            <person name="Morshed G."/>
            <person name="Roy S."/>
            <person name="Uddin K.S."/>
            <person name="Rabeya T."/>
            <person name="Hossain A.S."/>
            <person name="Chowdhury A."/>
            <person name="Snigdha A.R."/>
            <person name="Mortoza M.S."/>
            <person name="Matin S.A."/>
            <person name="Hoque S.M.E."/>
            <person name="Islam M.K."/>
            <person name="Roy D.K."/>
            <person name="Haider R."/>
            <person name="Moosa M.M."/>
            <person name="Elias S.M."/>
            <person name="Hasan A.M."/>
            <person name="Jahan S."/>
            <person name="Shafiuddin M."/>
            <person name="Mahmood N."/>
            <person name="Shommy N.S."/>
        </authorList>
    </citation>
    <scope>NUCLEOTIDE SEQUENCE [LARGE SCALE GENOMIC DNA]</scope>
    <source>
        <strain evidence="2">cv. O-4</strain>
    </source>
</reference>
<proteinExistence type="predicted"/>
<keyword evidence="2" id="KW-1185">Reference proteome</keyword>